<dbReference type="EMBL" id="CP047652">
    <property type="protein sequence ID" value="QHI96301.1"/>
    <property type="molecule type" value="Genomic_DNA"/>
</dbReference>
<dbReference type="Proteomes" id="UP000463975">
    <property type="component" value="Chromosome"/>
</dbReference>
<protein>
    <submittedName>
        <fullName evidence="1">Uncharacterized protein</fullName>
    </submittedName>
</protein>
<dbReference type="AlphaFoldDB" id="A0A6P1NN77"/>
<proteinExistence type="predicted"/>
<name>A0A6P1NN77_9PROT</name>
<keyword evidence="2" id="KW-1185">Reference proteome</keyword>
<accession>A0A6P1NN77</accession>
<reference evidence="1 2" key="1">
    <citation type="submission" date="2020-01" db="EMBL/GenBank/DDBJ databases">
        <title>Genome sequencing of strain KACC 21507.</title>
        <authorList>
            <person name="Heo J."/>
            <person name="Kim S.-J."/>
            <person name="Kim J.-S."/>
            <person name="Hong S.-B."/>
            <person name="Kwon S.-W."/>
        </authorList>
    </citation>
    <scope>NUCLEOTIDE SEQUENCE [LARGE SCALE GENOMIC DNA]</scope>
    <source>
        <strain evidence="1 2">KACC 21507</strain>
    </source>
</reference>
<evidence type="ECO:0000313" key="1">
    <source>
        <dbReference type="EMBL" id="QHI96301.1"/>
    </source>
</evidence>
<dbReference type="KEGG" id="bomb:GT348_08865"/>
<sequence>MSILLGRDSGWKTQNRVDGRVSIKEVTHRYWIYTAFGSFEHSSLVCINLAILWMLPVW</sequence>
<organism evidence="1 2">
    <name type="scientific">Aristophania vespae</name>
    <dbReference type="NCBI Taxonomy" id="2697033"/>
    <lineage>
        <taxon>Bacteria</taxon>
        <taxon>Pseudomonadati</taxon>
        <taxon>Pseudomonadota</taxon>
        <taxon>Alphaproteobacteria</taxon>
        <taxon>Acetobacterales</taxon>
        <taxon>Acetobacteraceae</taxon>
        <taxon>Aristophania</taxon>
    </lineage>
</organism>
<dbReference type="RefSeq" id="WP_160619359.1">
    <property type="nucleotide sequence ID" value="NZ_CP047652.1"/>
</dbReference>
<gene>
    <name evidence="1" type="ORF">GT348_08865</name>
</gene>
<evidence type="ECO:0000313" key="2">
    <source>
        <dbReference type="Proteomes" id="UP000463975"/>
    </source>
</evidence>